<evidence type="ECO:0000256" key="1">
    <source>
        <dbReference type="SAM" id="MobiDB-lite"/>
    </source>
</evidence>
<organism evidence="2 3">
    <name type="scientific">Morchella conica CCBAS932</name>
    <dbReference type="NCBI Taxonomy" id="1392247"/>
    <lineage>
        <taxon>Eukaryota</taxon>
        <taxon>Fungi</taxon>
        <taxon>Dikarya</taxon>
        <taxon>Ascomycota</taxon>
        <taxon>Pezizomycotina</taxon>
        <taxon>Pezizomycetes</taxon>
        <taxon>Pezizales</taxon>
        <taxon>Morchellaceae</taxon>
        <taxon>Morchella</taxon>
    </lineage>
</organism>
<protein>
    <submittedName>
        <fullName evidence="2">Uncharacterized protein</fullName>
    </submittedName>
</protein>
<keyword evidence="3" id="KW-1185">Reference proteome</keyword>
<evidence type="ECO:0000313" key="2">
    <source>
        <dbReference type="EMBL" id="RPB10041.1"/>
    </source>
</evidence>
<gene>
    <name evidence="2" type="ORF">P167DRAFT_576680</name>
</gene>
<sequence>MSAPPSPPPPTPQASQDVPPQLDPLQPAPLLSESQGGQPSSSPPDISAPRVPASDGAPPPSDEAVRTIPRPSYQERQEPGYFFNLLGIGRLRDDRKPLQDVITKVWRTRTAWATTRSSYQELPEEERITAEADLQARLRELYPAPSYTASQIEACSEWLPGFLLAKRHKDRRRGAAARRPVQQD</sequence>
<proteinExistence type="predicted"/>
<evidence type="ECO:0000313" key="3">
    <source>
        <dbReference type="Proteomes" id="UP000277580"/>
    </source>
</evidence>
<accession>A0A3N4KNV5</accession>
<reference evidence="2 3" key="1">
    <citation type="journal article" date="2018" name="Nat. Ecol. Evol.">
        <title>Pezizomycetes genomes reveal the molecular basis of ectomycorrhizal truffle lifestyle.</title>
        <authorList>
            <person name="Murat C."/>
            <person name="Payen T."/>
            <person name="Noel B."/>
            <person name="Kuo A."/>
            <person name="Morin E."/>
            <person name="Chen J."/>
            <person name="Kohler A."/>
            <person name="Krizsan K."/>
            <person name="Balestrini R."/>
            <person name="Da Silva C."/>
            <person name="Montanini B."/>
            <person name="Hainaut M."/>
            <person name="Levati E."/>
            <person name="Barry K.W."/>
            <person name="Belfiori B."/>
            <person name="Cichocki N."/>
            <person name="Clum A."/>
            <person name="Dockter R.B."/>
            <person name="Fauchery L."/>
            <person name="Guy J."/>
            <person name="Iotti M."/>
            <person name="Le Tacon F."/>
            <person name="Lindquist E.A."/>
            <person name="Lipzen A."/>
            <person name="Malagnac F."/>
            <person name="Mello A."/>
            <person name="Molinier V."/>
            <person name="Miyauchi S."/>
            <person name="Poulain J."/>
            <person name="Riccioni C."/>
            <person name="Rubini A."/>
            <person name="Sitrit Y."/>
            <person name="Splivallo R."/>
            <person name="Traeger S."/>
            <person name="Wang M."/>
            <person name="Zifcakova L."/>
            <person name="Wipf D."/>
            <person name="Zambonelli A."/>
            <person name="Paolocci F."/>
            <person name="Nowrousian M."/>
            <person name="Ottonello S."/>
            <person name="Baldrian P."/>
            <person name="Spatafora J.W."/>
            <person name="Henrissat B."/>
            <person name="Nagy L.G."/>
            <person name="Aury J.M."/>
            <person name="Wincker P."/>
            <person name="Grigoriev I.V."/>
            <person name="Bonfante P."/>
            <person name="Martin F.M."/>
        </authorList>
    </citation>
    <scope>NUCLEOTIDE SEQUENCE [LARGE SCALE GENOMIC DNA]</scope>
    <source>
        <strain evidence="2 3">CCBAS932</strain>
    </source>
</reference>
<dbReference type="EMBL" id="ML119146">
    <property type="protein sequence ID" value="RPB10041.1"/>
    <property type="molecule type" value="Genomic_DNA"/>
</dbReference>
<dbReference type="Proteomes" id="UP000277580">
    <property type="component" value="Unassembled WGS sequence"/>
</dbReference>
<dbReference type="OrthoDB" id="10625207at2759"/>
<name>A0A3N4KNV5_9PEZI</name>
<dbReference type="InParanoid" id="A0A3N4KNV5"/>
<feature type="compositionally biased region" description="Pro residues" evidence="1">
    <location>
        <begin position="1"/>
        <end position="12"/>
    </location>
</feature>
<feature type="region of interest" description="Disordered" evidence="1">
    <location>
        <begin position="1"/>
        <end position="76"/>
    </location>
</feature>
<feature type="compositionally biased region" description="Low complexity" evidence="1">
    <location>
        <begin position="13"/>
        <end position="44"/>
    </location>
</feature>
<dbReference type="AlphaFoldDB" id="A0A3N4KNV5"/>